<keyword evidence="1" id="KW-1133">Transmembrane helix</keyword>
<comment type="caution">
    <text evidence="2">The sequence shown here is derived from an EMBL/GenBank/DDBJ whole genome shotgun (WGS) entry which is preliminary data.</text>
</comment>
<evidence type="ECO:0000313" key="3">
    <source>
        <dbReference type="Proteomes" id="UP000473531"/>
    </source>
</evidence>
<proteinExistence type="predicted"/>
<evidence type="ECO:0000313" key="2">
    <source>
        <dbReference type="EMBL" id="MXP13542.1"/>
    </source>
</evidence>
<dbReference type="Proteomes" id="UP000473531">
    <property type="component" value="Unassembled WGS sequence"/>
</dbReference>
<keyword evidence="1" id="KW-0472">Membrane</keyword>
<name>A0A6L7GBV5_9SPHN</name>
<feature type="transmembrane region" description="Helical" evidence="1">
    <location>
        <begin position="6"/>
        <end position="25"/>
    </location>
</feature>
<accession>A0A6L7GBV5</accession>
<keyword evidence="1" id="KW-0812">Transmembrane</keyword>
<dbReference type="EMBL" id="WTYU01000001">
    <property type="protein sequence ID" value="MXP13542.1"/>
    <property type="molecule type" value="Genomic_DNA"/>
</dbReference>
<organism evidence="2 3">
    <name type="scientific">Allopontixanthobacter confluentis</name>
    <dbReference type="NCBI Taxonomy" id="1849021"/>
    <lineage>
        <taxon>Bacteria</taxon>
        <taxon>Pseudomonadati</taxon>
        <taxon>Pseudomonadota</taxon>
        <taxon>Alphaproteobacteria</taxon>
        <taxon>Sphingomonadales</taxon>
        <taxon>Erythrobacteraceae</taxon>
        <taxon>Allopontixanthobacter</taxon>
    </lineage>
</organism>
<evidence type="ECO:0000256" key="1">
    <source>
        <dbReference type="SAM" id="Phobius"/>
    </source>
</evidence>
<sequence length="70" mass="7177">MATSTVLSILVLAAIALLVGAFILWRKGGASRQVTLMVILALVAIANIAIWTVPDADGNAPIGQLAAPRP</sequence>
<reference evidence="2 3" key="1">
    <citation type="submission" date="2019-12" db="EMBL/GenBank/DDBJ databases">
        <title>Genomic-based taxomic classification of the family Erythrobacteraceae.</title>
        <authorList>
            <person name="Xu L."/>
        </authorList>
    </citation>
    <scope>NUCLEOTIDE SEQUENCE [LARGE SCALE GENOMIC DNA]</scope>
    <source>
        <strain evidence="2 3">KCTC 52259</strain>
    </source>
</reference>
<protein>
    <submittedName>
        <fullName evidence="2">Uncharacterized protein</fullName>
    </submittedName>
</protein>
<gene>
    <name evidence="2" type="ORF">GRI44_02080</name>
</gene>
<dbReference type="AlphaFoldDB" id="A0A6L7GBV5"/>
<feature type="transmembrane region" description="Helical" evidence="1">
    <location>
        <begin position="34"/>
        <end position="53"/>
    </location>
</feature>
<keyword evidence="3" id="KW-1185">Reference proteome</keyword>